<evidence type="ECO:0000256" key="8">
    <source>
        <dbReference type="ARBA" id="ARBA00023172"/>
    </source>
</evidence>
<keyword evidence="6 13" id="KW-0067">ATP-binding</keyword>
<feature type="domain" description="Helicase C-terminal" evidence="15">
    <location>
        <begin position="505"/>
        <end position="670"/>
    </location>
</feature>
<feature type="domain" description="Helicase ATP-binding" evidence="14">
    <location>
        <begin position="303"/>
        <end position="478"/>
    </location>
</feature>
<dbReference type="SUPFAM" id="SSF52540">
    <property type="entry name" value="P-loop containing nucleoside triphosphate hydrolases"/>
    <property type="match status" value="2"/>
</dbReference>
<dbReference type="InterPro" id="IPR047112">
    <property type="entry name" value="RecG/Mfd"/>
</dbReference>
<evidence type="ECO:0000256" key="11">
    <source>
        <dbReference type="ARBA" id="ARBA00034617"/>
    </source>
</evidence>
<evidence type="ECO:0000256" key="5">
    <source>
        <dbReference type="ARBA" id="ARBA00022806"/>
    </source>
</evidence>
<dbReference type="EC" id="5.6.2.4" evidence="13"/>
<evidence type="ECO:0000256" key="13">
    <source>
        <dbReference type="RuleBase" id="RU363016"/>
    </source>
</evidence>
<comment type="catalytic activity">
    <reaction evidence="11 13">
        <text>Couples ATP hydrolysis with the unwinding of duplex DNA by translocating in the 3'-5' direction.</text>
        <dbReference type="EC" id="5.6.2.4"/>
    </reaction>
</comment>
<comment type="function">
    <text evidence="13">Plays a critical role in recombination and DNA repair. Helps process Holliday junction intermediates to mature products by catalyzing branch migration. Has replication fork regression activity, unwinds stalled or blocked replication forks to make a HJ that can be resolved. Has a DNA unwinding activity characteristic of a DNA helicase with 3'-5' polarity.</text>
</comment>
<dbReference type="PANTHER" id="PTHR47964">
    <property type="entry name" value="ATP-DEPENDENT DNA HELICASE HOMOLOG RECG, CHLOROPLASTIC"/>
    <property type="match status" value="1"/>
</dbReference>
<dbReference type="Gene3D" id="3.40.50.300">
    <property type="entry name" value="P-loop containing nucleotide triphosphate hydrolases"/>
    <property type="match status" value="2"/>
</dbReference>
<dbReference type="InterPro" id="IPR004609">
    <property type="entry name" value="ATP-dep_DNA_helicase_RecG"/>
</dbReference>
<dbReference type="NCBIfam" id="TIGR00643">
    <property type="entry name" value="recG"/>
    <property type="match status" value="1"/>
</dbReference>
<dbReference type="Pfam" id="PF00271">
    <property type="entry name" value="Helicase_C"/>
    <property type="match status" value="1"/>
</dbReference>
<evidence type="ECO:0000259" key="15">
    <source>
        <dbReference type="PROSITE" id="PS51194"/>
    </source>
</evidence>
<comment type="similarity">
    <text evidence="1 13">Belongs to the helicase family. RecG subfamily.</text>
</comment>
<keyword evidence="10" id="KW-0413">Isomerase</keyword>
<reference evidence="16" key="1">
    <citation type="submission" date="2022-08" db="EMBL/GenBank/DDBJ databases">
        <title>Whole genome sequencing of non-tuberculosis mycobacteria type-strains.</title>
        <authorList>
            <person name="Igarashi Y."/>
            <person name="Osugi A."/>
            <person name="Mitarai S."/>
        </authorList>
    </citation>
    <scope>NUCLEOTIDE SEQUENCE</scope>
    <source>
        <strain evidence="16">DSM 45127</strain>
    </source>
</reference>
<proteinExistence type="inferred from homology"/>
<evidence type="ECO:0000256" key="3">
    <source>
        <dbReference type="ARBA" id="ARBA00022763"/>
    </source>
</evidence>
<dbReference type="GO" id="GO:0003678">
    <property type="term" value="F:DNA helicase activity"/>
    <property type="evidence" value="ECO:0007669"/>
    <property type="project" value="UniProtKB-EC"/>
</dbReference>
<dbReference type="GO" id="GO:0016787">
    <property type="term" value="F:hydrolase activity"/>
    <property type="evidence" value="ECO:0007669"/>
    <property type="project" value="UniProtKB-KW"/>
</dbReference>
<dbReference type="InterPro" id="IPR014001">
    <property type="entry name" value="Helicase_ATP-bd"/>
</dbReference>
<dbReference type="InterPro" id="IPR011545">
    <property type="entry name" value="DEAD/DEAH_box_helicase_dom"/>
</dbReference>
<keyword evidence="17" id="KW-1185">Reference proteome</keyword>
<dbReference type="PROSITE" id="PS51194">
    <property type="entry name" value="HELICASE_CTER"/>
    <property type="match status" value="1"/>
</dbReference>
<evidence type="ECO:0000256" key="9">
    <source>
        <dbReference type="ARBA" id="ARBA00023204"/>
    </source>
</evidence>
<dbReference type="SMART" id="SM00487">
    <property type="entry name" value="DEXDc"/>
    <property type="match status" value="1"/>
</dbReference>
<dbReference type="Gene3D" id="2.40.50.140">
    <property type="entry name" value="Nucleic acid-binding proteins"/>
    <property type="match status" value="1"/>
</dbReference>
<keyword evidence="4 13" id="KW-0378">Hydrolase</keyword>
<accession>A0ABY3VF44</accession>
<gene>
    <name evidence="16" type="primary">recG</name>
    <name evidence="16" type="ORF">MKK62_16380</name>
</gene>
<dbReference type="CDD" id="cd04488">
    <property type="entry name" value="RecG_wedge_OBF"/>
    <property type="match status" value="1"/>
</dbReference>
<dbReference type="CDD" id="cd17992">
    <property type="entry name" value="DEXHc_RecG"/>
    <property type="match status" value="1"/>
</dbReference>
<evidence type="ECO:0000256" key="10">
    <source>
        <dbReference type="ARBA" id="ARBA00023235"/>
    </source>
</evidence>
<keyword evidence="5 13" id="KW-0347">Helicase</keyword>
<evidence type="ECO:0000313" key="17">
    <source>
        <dbReference type="Proteomes" id="UP001055336"/>
    </source>
</evidence>
<dbReference type="InterPro" id="IPR012340">
    <property type="entry name" value="NA-bd_OB-fold"/>
</dbReference>
<dbReference type="SMART" id="SM00490">
    <property type="entry name" value="HELICc"/>
    <property type="match status" value="1"/>
</dbReference>
<keyword evidence="7" id="KW-0238">DNA-binding</keyword>
<organism evidence="16 17">
    <name type="scientific">Mycobacterium paraterrae</name>
    <dbReference type="NCBI Taxonomy" id="577492"/>
    <lineage>
        <taxon>Bacteria</taxon>
        <taxon>Bacillati</taxon>
        <taxon>Actinomycetota</taxon>
        <taxon>Actinomycetes</taxon>
        <taxon>Mycobacteriales</taxon>
        <taxon>Mycobacteriaceae</taxon>
        <taxon>Mycobacterium</taxon>
    </lineage>
</organism>
<dbReference type="Pfam" id="PF00270">
    <property type="entry name" value="DEAD"/>
    <property type="match status" value="1"/>
</dbReference>
<evidence type="ECO:0000313" key="16">
    <source>
        <dbReference type="EMBL" id="UMB68039.1"/>
    </source>
</evidence>
<dbReference type="Proteomes" id="UP001055336">
    <property type="component" value="Chromosome"/>
</dbReference>
<keyword evidence="8 13" id="KW-0233">DNA recombination</keyword>
<dbReference type="InterPro" id="IPR027417">
    <property type="entry name" value="P-loop_NTPase"/>
</dbReference>
<name>A0ABY3VF44_9MYCO</name>
<dbReference type="InterPro" id="IPR001650">
    <property type="entry name" value="Helicase_C-like"/>
</dbReference>
<keyword evidence="9 13" id="KW-0234">DNA repair</keyword>
<protein>
    <recommendedName>
        <fullName evidence="13">ATP-dependent DNA helicase RecG</fullName>
        <ecNumber evidence="13">5.6.2.4</ecNumber>
    </recommendedName>
</protein>
<evidence type="ECO:0000256" key="4">
    <source>
        <dbReference type="ARBA" id="ARBA00022801"/>
    </source>
</evidence>
<dbReference type="RefSeq" id="WP_240258502.1">
    <property type="nucleotide sequence ID" value="NZ_CP092488.2"/>
</dbReference>
<dbReference type="PANTHER" id="PTHR47964:SF1">
    <property type="entry name" value="ATP-DEPENDENT DNA HELICASE HOMOLOG RECG, CHLOROPLASTIC"/>
    <property type="match status" value="1"/>
</dbReference>
<comment type="catalytic activity">
    <reaction evidence="12 13">
        <text>ATP + H2O = ADP + phosphate + H(+)</text>
        <dbReference type="Rhea" id="RHEA:13065"/>
        <dbReference type="ChEBI" id="CHEBI:15377"/>
        <dbReference type="ChEBI" id="CHEBI:15378"/>
        <dbReference type="ChEBI" id="CHEBI:30616"/>
        <dbReference type="ChEBI" id="CHEBI:43474"/>
        <dbReference type="ChEBI" id="CHEBI:456216"/>
        <dbReference type="EC" id="5.6.2.4"/>
    </reaction>
</comment>
<evidence type="ECO:0000256" key="7">
    <source>
        <dbReference type="ARBA" id="ARBA00023125"/>
    </source>
</evidence>
<evidence type="ECO:0000259" key="14">
    <source>
        <dbReference type="PROSITE" id="PS51192"/>
    </source>
</evidence>
<dbReference type="NCBIfam" id="NF008167">
    <property type="entry name" value="PRK10917.2-1"/>
    <property type="match status" value="1"/>
</dbReference>
<evidence type="ECO:0000256" key="2">
    <source>
        <dbReference type="ARBA" id="ARBA00022741"/>
    </source>
</evidence>
<dbReference type="PROSITE" id="PS51192">
    <property type="entry name" value="HELICASE_ATP_BIND_1"/>
    <property type="match status" value="1"/>
</dbReference>
<evidence type="ECO:0000256" key="1">
    <source>
        <dbReference type="ARBA" id="ARBA00007504"/>
    </source>
</evidence>
<dbReference type="EMBL" id="CP092488">
    <property type="protein sequence ID" value="UMB68039.1"/>
    <property type="molecule type" value="Genomic_DNA"/>
</dbReference>
<sequence length="740" mass="80923">MAALSDRLDFIVGAKAAGQLDEVFGIQTVDDLLRHYPRSYVEGSSVRGADAEQPPEGEHVTLVDVITDAALLPIKKRPRDKLFRVTVGSGRSKVTATFFHPKKWITDQLSKGTRVMLSGEVGYFRGAMQLTHPDFLVLDSADGRNHGSRSLKMIADASQAVSGEVLQEAFERTFYPIYPASAKLQSWDIFNCVRQVLELLDPVTDPLPESICATHNLISEDEALRAIHLAESDVDRRRAKERLAFDEAVGLQWALVSRRHGELAQSGPPAPSTPKGLKHELLHRLPFELTAGQREVLDVLSGELAANRPMNRLLQGEVGSGKTIVSVLAMLQMVDAGYQCALLAPTEVLAAQHLRSIRDVLGPLAMGGQLGGDDNATRLALLTGSMTAAQKKQVRAEIAGGEVGIVVGTHALLQDSVDFHNLGMVVVDEQHRFGVEQRDRLRAKAPAGITPHLLVMTATPIPRTVALTVFGDLETSTLRELPRGRQPITTTAIFVNEKPAWLDRAWHRIIEEVRQGRQAYVVAPRIDDSDSGGQSETNQRPSATVEELYNRLSREQLSGLQLGLMHGRLSGDEKDAVMAAFRAREIDVLVCTTVIEVGVDVPNATVMLVMDADRFGISQLHQLRGRIGRGEHASICLLASWMPPQSRAGRRLSAVAGTLDGFQLADLDLQERREGDVLGRSQSGRAITLKLLSLIDHREVIEAARDFCERAYGDPAAQRGLALLAAPFTGNERIEFLDKS</sequence>
<keyword evidence="2 13" id="KW-0547">Nucleotide-binding</keyword>
<keyword evidence="3 13" id="KW-0227">DNA damage</keyword>
<dbReference type="SUPFAM" id="SSF50249">
    <property type="entry name" value="Nucleic acid-binding proteins"/>
    <property type="match status" value="1"/>
</dbReference>
<evidence type="ECO:0000256" key="12">
    <source>
        <dbReference type="ARBA" id="ARBA00048988"/>
    </source>
</evidence>
<evidence type="ECO:0000256" key="6">
    <source>
        <dbReference type="ARBA" id="ARBA00022840"/>
    </source>
</evidence>